<dbReference type="EMBL" id="CATOUU010001060">
    <property type="protein sequence ID" value="CAI9969531.1"/>
    <property type="molecule type" value="Genomic_DNA"/>
</dbReference>
<reference evidence="3 4" key="2">
    <citation type="submission" date="2024-07" db="EMBL/GenBank/DDBJ databases">
        <authorList>
            <person name="Akdeniz Z."/>
        </authorList>
    </citation>
    <scope>NUCLEOTIDE SEQUENCE [LARGE SCALE GENOMIC DNA]</scope>
</reference>
<dbReference type="InterPro" id="IPR009057">
    <property type="entry name" value="Homeodomain-like_sf"/>
</dbReference>
<dbReference type="PROSITE" id="PS50090">
    <property type="entry name" value="MYB_LIKE"/>
    <property type="match status" value="1"/>
</dbReference>
<dbReference type="GO" id="GO:0003677">
    <property type="term" value="F:DNA binding"/>
    <property type="evidence" value="ECO:0007669"/>
    <property type="project" value="UniProtKB-KW"/>
</dbReference>
<protein>
    <submittedName>
        <fullName evidence="2">Myb-like DNA-binding domain-containing protein</fullName>
    </submittedName>
    <submittedName>
        <fullName evidence="3">Myb-like_DNA-binding domain-containing protein</fullName>
    </submittedName>
</protein>
<proteinExistence type="predicted"/>
<evidence type="ECO:0000313" key="3">
    <source>
        <dbReference type="EMBL" id="CAL6093621.1"/>
    </source>
</evidence>
<dbReference type="SUPFAM" id="SSF46689">
    <property type="entry name" value="Homeodomain-like"/>
    <property type="match status" value="1"/>
</dbReference>
<dbReference type="InterPro" id="IPR001005">
    <property type="entry name" value="SANT/Myb"/>
</dbReference>
<keyword evidence="4" id="KW-1185">Reference proteome</keyword>
<name>A0AA86R8W3_9EUKA</name>
<accession>A0AA86R8W3</accession>
<dbReference type="Gene3D" id="1.10.10.60">
    <property type="entry name" value="Homeodomain-like"/>
    <property type="match status" value="1"/>
</dbReference>
<dbReference type="Proteomes" id="UP001642409">
    <property type="component" value="Unassembled WGS sequence"/>
</dbReference>
<reference evidence="2" key="1">
    <citation type="submission" date="2023-06" db="EMBL/GenBank/DDBJ databases">
        <authorList>
            <person name="Kurt Z."/>
        </authorList>
    </citation>
    <scope>NUCLEOTIDE SEQUENCE</scope>
</reference>
<feature type="domain" description="Myb-like" evidence="1">
    <location>
        <begin position="4"/>
        <end position="51"/>
    </location>
</feature>
<evidence type="ECO:0000259" key="1">
    <source>
        <dbReference type="PROSITE" id="PS50090"/>
    </source>
</evidence>
<sequence>MPCKWSQEDITQLLTLIEQNRTGNRINWKQLILSFPDRTIMQCKSYYTAKLQQNAAKTNMQWNYMANLLLAAFVFTYGTNWQFISENCYQGKITANALRKQFGTVQRAENGMITYIIHVLNHGIERVSIKAFMLYVLLQALDFRLQQTCIKMQQLDQPTEIIQDALLPPIFDQIPKIKNDIYSQKADQLVYITFYRTLESKFQIHKYIAIIDQLILKTDSKELQKIFDIVDDKRTVIHQYFI</sequence>
<dbReference type="SMART" id="SM00717">
    <property type="entry name" value="SANT"/>
    <property type="match status" value="1"/>
</dbReference>
<comment type="caution">
    <text evidence="2">The sequence shown here is derived from an EMBL/GenBank/DDBJ whole genome shotgun (WGS) entry which is preliminary data.</text>
</comment>
<evidence type="ECO:0000313" key="2">
    <source>
        <dbReference type="EMBL" id="CAI9969531.1"/>
    </source>
</evidence>
<dbReference type="EMBL" id="CAXDID020000459">
    <property type="protein sequence ID" value="CAL6093621.1"/>
    <property type="molecule type" value="Genomic_DNA"/>
</dbReference>
<evidence type="ECO:0000313" key="4">
    <source>
        <dbReference type="Proteomes" id="UP001642409"/>
    </source>
</evidence>
<gene>
    <name evidence="2" type="ORF">HINF_LOCUS57176</name>
    <name evidence="3" type="ORF">HINF_LOCUS67079</name>
</gene>
<dbReference type="AlphaFoldDB" id="A0AA86R8W3"/>
<dbReference type="CDD" id="cd00167">
    <property type="entry name" value="SANT"/>
    <property type="match status" value="1"/>
</dbReference>
<organism evidence="2">
    <name type="scientific">Hexamita inflata</name>
    <dbReference type="NCBI Taxonomy" id="28002"/>
    <lineage>
        <taxon>Eukaryota</taxon>
        <taxon>Metamonada</taxon>
        <taxon>Diplomonadida</taxon>
        <taxon>Hexamitidae</taxon>
        <taxon>Hexamitinae</taxon>
        <taxon>Hexamita</taxon>
    </lineage>
</organism>
<keyword evidence="2" id="KW-0238">DNA-binding</keyword>